<keyword evidence="1" id="KW-0812">Transmembrane</keyword>
<protein>
    <submittedName>
        <fullName evidence="3">Di/tricarboxylate transporter</fullName>
    </submittedName>
</protein>
<feature type="transmembrane region" description="Helical" evidence="1">
    <location>
        <begin position="309"/>
        <end position="330"/>
    </location>
</feature>
<dbReference type="Proteomes" id="UP000580861">
    <property type="component" value="Unassembled WGS sequence"/>
</dbReference>
<name>A0A841AN19_9PSEU</name>
<organism evidence="3 4">
    <name type="scientific">Amycolatopsis umgeniensis</name>
    <dbReference type="NCBI Taxonomy" id="336628"/>
    <lineage>
        <taxon>Bacteria</taxon>
        <taxon>Bacillati</taxon>
        <taxon>Actinomycetota</taxon>
        <taxon>Actinomycetes</taxon>
        <taxon>Pseudonocardiales</taxon>
        <taxon>Pseudonocardiaceae</taxon>
        <taxon>Amycolatopsis</taxon>
    </lineage>
</organism>
<proteinExistence type="predicted"/>
<feature type="transmembrane region" description="Helical" evidence="1">
    <location>
        <begin position="400"/>
        <end position="421"/>
    </location>
</feature>
<feature type="transmembrane region" description="Helical" evidence="1">
    <location>
        <begin position="175"/>
        <end position="195"/>
    </location>
</feature>
<keyword evidence="1" id="KW-0472">Membrane</keyword>
<feature type="transmembrane region" description="Helical" evidence="1">
    <location>
        <begin position="279"/>
        <end position="297"/>
    </location>
</feature>
<dbReference type="InterPro" id="IPR030676">
    <property type="entry name" value="CitT-rel"/>
</dbReference>
<dbReference type="RefSeq" id="WP_184891403.1">
    <property type="nucleotide sequence ID" value="NZ_JACHMX010000001.1"/>
</dbReference>
<feature type="transmembrane region" description="Helical" evidence="1">
    <location>
        <begin position="104"/>
        <end position="128"/>
    </location>
</feature>
<dbReference type="EMBL" id="JACHMX010000001">
    <property type="protein sequence ID" value="MBB5850109.1"/>
    <property type="molecule type" value="Genomic_DNA"/>
</dbReference>
<comment type="caution">
    <text evidence="3">The sequence shown here is derived from an EMBL/GenBank/DDBJ whole genome shotgun (WGS) entry which is preliminary data.</text>
</comment>
<feature type="transmembrane region" description="Helical" evidence="1">
    <location>
        <begin position="47"/>
        <end position="67"/>
    </location>
</feature>
<gene>
    <name evidence="3" type="ORF">HDA45_000196</name>
</gene>
<feature type="transmembrane region" description="Helical" evidence="1">
    <location>
        <begin position="79"/>
        <end position="98"/>
    </location>
</feature>
<reference evidence="3 4" key="1">
    <citation type="submission" date="2020-08" db="EMBL/GenBank/DDBJ databases">
        <title>Sequencing the genomes of 1000 actinobacteria strains.</title>
        <authorList>
            <person name="Klenk H.-P."/>
        </authorList>
    </citation>
    <scope>NUCLEOTIDE SEQUENCE [LARGE SCALE GENOMIC DNA]</scope>
    <source>
        <strain evidence="3 4">DSM 45272</strain>
    </source>
</reference>
<dbReference type="AlphaFoldDB" id="A0A841AN19"/>
<evidence type="ECO:0000259" key="2">
    <source>
        <dbReference type="Pfam" id="PF07158"/>
    </source>
</evidence>
<accession>A0A841AN19</accession>
<dbReference type="PANTHER" id="PTHR42826">
    <property type="entry name" value="DICARBOXYLATE TRANSPORTER 2.1, CHLOROPLASTIC"/>
    <property type="match status" value="1"/>
</dbReference>
<dbReference type="GO" id="GO:0016020">
    <property type="term" value="C:membrane"/>
    <property type="evidence" value="ECO:0007669"/>
    <property type="project" value="UniProtKB-SubCell"/>
</dbReference>
<evidence type="ECO:0000256" key="1">
    <source>
        <dbReference type="SAM" id="Phobius"/>
    </source>
</evidence>
<dbReference type="GO" id="GO:0055085">
    <property type="term" value="P:transmembrane transport"/>
    <property type="evidence" value="ECO:0007669"/>
    <property type="project" value="InterPro"/>
</dbReference>
<dbReference type="InterPro" id="IPR009827">
    <property type="entry name" value="MatC_N"/>
</dbReference>
<evidence type="ECO:0000313" key="4">
    <source>
        <dbReference type="Proteomes" id="UP000580861"/>
    </source>
</evidence>
<dbReference type="Pfam" id="PF07158">
    <property type="entry name" value="MatC_N"/>
    <property type="match status" value="1"/>
</dbReference>
<sequence>MSAQLISILVLVVIFALATTRSVNMGALAFAGAFLVGTLAGGLDTDGIFAGFPGDIFVVLVGVTYLFAIAKANGTTDWLVAAAVRLVGGRIALIPWVMFVVTGALTAIGAVSPAACAIVAPIALGFAARYKISPLLMGAMVVHGAQGGGFSPISVYGSIVNGIVERNNIAGSPVVLFFASLGMNLAIAAVLFVVLGGTKLRRRQLVTAGGAGEETDEEPLPHERRIPLDGPKIVTLTGLIALVVGTLVFDLDPGLTAITVAVLLSVVWPKTSRSAVSEITWPTVLLICGVLTYVAVLKEIGTIDYVGNAVTTVGIPLLAALLLCYIGGVVSAFASSVGLMGALIPLAVPFLAQGTIGPVGMIAALAVSATMVDVSPFSTNGALVLANAKDVDRDKFFKQLLVYGALVVAVVPLIAWLVFVVPNWG</sequence>
<keyword evidence="1" id="KW-1133">Transmembrane helix</keyword>
<feature type="domain" description="Dicarboxylate carrier MatC N-terminal" evidence="2">
    <location>
        <begin position="1"/>
        <end position="149"/>
    </location>
</feature>
<feature type="transmembrane region" description="Helical" evidence="1">
    <location>
        <begin position="135"/>
        <end position="155"/>
    </location>
</feature>
<keyword evidence="4" id="KW-1185">Reference proteome</keyword>
<evidence type="ECO:0000313" key="3">
    <source>
        <dbReference type="EMBL" id="MBB5850109.1"/>
    </source>
</evidence>